<dbReference type="EMBL" id="CP071770">
    <property type="protein sequence ID" value="QTD62459.1"/>
    <property type="molecule type" value="Genomic_DNA"/>
</dbReference>
<organism evidence="4 5">
    <name type="scientific">Acinetobacter towneri</name>
    <dbReference type="NCBI Taxonomy" id="202956"/>
    <lineage>
        <taxon>Bacteria</taxon>
        <taxon>Pseudomonadati</taxon>
        <taxon>Pseudomonadota</taxon>
        <taxon>Gammaproteobacteria</taxon>
        <taxon>Moraxellales</taxon>
        <taxon>Moraxellaceae</taxon>
        <taxon>Acinetobacter</taxon>
    </lineage>
</organism>
<evidence type="ECO:0000256" key="1">
    <source>
        <dbReference type="ARBA" id="ARBA00006432"/>
    </source>
</evidence>
<keyword evidence="5" id="KW-1185">Reference proteome</keyword>
<reference evidence="4 5" key="1">
    <citation type="journal article" date="2020" name="Front. Cell. Infect. Microbiol.">
        <title>Characterization of Three Porcine Acinetobacter towneri Strains Co-Harboring tet(X3) and bla OXA-58.</title>
        <authorList>
            <person name="Ma J."/>
            <person name="Wang J."/>
            <person name="Feng J."/>
            <person name="Liu Y."/>
            <person name="Yang B."/>
            <person name="Li R."/>
            <person name="Bai L."/>
            <person name="He T."/>
            <person name="Wang X."/>
            <person name="Yang Z."/>
        </authorList>
    </citation>
    <scope>NUCLEOTIDE SEQUENCE [LARGE SCALE GENOMIC DNA]</scope>
    <source>
        <strain evidence="4 5">GX5</strain>
    </source>
</reference>
<sequence>MNELFENLNHYAQTDPEREAIVTAQTTLSYATLQQRVELLSAELATYQVQRLALWGVNQADWIVVDLAARKAAMTVIPVPLFFTAAQVQHLLQDSQAELLCILTDTAQSDTPSNVNSAIGNTAIPEALLEMIDAVQAQVLPPSDLYQGQLFRLSVETAQPHLSPNSAEQPTKITYTSGSTGTPKGVCLAEATINSITYSLSQALQSSQLGRHLCLIPFATLLENIAGVYVPFHMGRAVVVAEVSQFGLLSNHEFDVSRFVDAVQQYHIESVILLPQMLKAIVEYIHQHGDLGLRTLKFIAVGGGKVSADLLKQCQQFNLPVYEGYGLSECASVVSLNLPEARRIGSVGRVLPHVQVEIAANQEVVVKGNAMLGYMHELGREQDAVSADIHTGDAGYFDEDGYLYITGRIKQIIVSSFGRNISPEWVESNSLSEPEIQQIAVFGEAQPSLSAVIYAEEHRSDAQLAAAIYRANTRMPDYAQIKHWCRAEQPFSLNNQMLTDNGKLRRAVIQQQYQTALAHPTTYLMADLGDVSQIDINLSVINRDREKSHEYCTKTVEQFPSADQSTIGRTGLGAA</sequence>
<gene>
    <name evidence="4" type="ORF">J4G45_04570</name>
</gene>
<dbReference type="PROSITE" id="PS00455">
    <property type="entry name" value="AMP_BINDING"/>
    <property type="match status" value="1"/>
</dbReference>
<dbReference type="RefSeq" id="WP_207973694.1">
    <property type="nucleotide sequence ID" value="NZ_CP071766.1"/>
</dbReference>
<dbReference type="InterPro" id="IPR000873">
    <property type="entry name" value="AMP-dep_synth/lig_dom"/>
</dbReference>
<dbReference type="SUPFAM" id="SSF56801">
    <property type="entry name" value="Acetyl-CoA synthetase-like"/>
    <property type="match status" value="1"/>
</dbReference>
<dbReference type="Gene3D" id="3.30.300.30">
    <property type="match status" value="1"/>
</dbReference>
<protein>
    <submittedName>
        <fullName evidence="4">AMP-binding protein</fullName>
    </submittedName>
</protein>
<dbReference type="InterPro" id="IPR020845">
    <property type="entry name" value="AMP-binding_CS"/>
</dbReference>
<keyword evidence="2" id="KW-0436">Ligase</keyword>
<dbReference type="InterPro" id="IPR045851">
    <property type="entry name" value="AMP-bd_C_sf"/>
</dbReference>
<proteinExistence type="inferred from homology"/>
<comment type="similarity">
    <text evidence="1">Belongs to the ATP-dependent AMP-binding enzyme family.</text>
</comment>
<dbReference type="Pfam" id="PF23562">
    <property type="entry name" value="AMP-binding_C_3"/>
    <property type="match status" value="1"/>
</dbReference>
<dbReference type="Gene3D" id="3.40.50.12780">
    <property type="entry name" value="N-terminal domain of ligase-like"/>
    <property type="match status" value="1"/>
</dbReference>
<dbReference type="Proteomes" id="UP000663954">
    <property type="component" value="Chromosome"/>
</dbReference>
<evidence type="ECO:0000313" key="5">
    <source>
        <dbReference type="Proteomes" id="UP000663954"/>
    </source>
</evidence>
<dbReference type="InterPro" id="IPR042099">
    <property type="entry name" value="ANL_N_sf"/>
</dbReference>
<evidence type="ECO:0000259" key="3">
    <source>
        <dbReference type="Pfam" id="PF00501"/>
    </source>
</evidence>
<dbReference type="PANTHER" id="PTHR43201">
    <property type="entry name" value="ACYL-COA SYNTHETASE"/>
    <property type="match status" value="1"/>
</dbReference>
<name>A0ABX7TFG4_9GAMM</name>
<accession>A0ABX7TFG4</accession>
<feature type="domain" description="AMP-dependent synthetase/ligase" evidence="3">
    <location>
        <begin position="10"/>
        <end position="365"/>
    </location>
</feature>
<evidence type="ECO:0000313" key="4">
    <source>
        <dbReference type="EMBL" id="QTD62459.1"/>
    </source>
</evidence>
<dbReference type="GeneID" id="64223747"/>
<dbReference type="PANTHER" id="PTHR43201:SF5">
    <property type="entry name" value="MEDIUM-CHAIN ACYL-COA LIGASE ACSF2, MITOCHONDRIAL"/>
    <property type="match status" value="1"/>
</dbReference>
<dbReference type="Pfam" id="PF00501">
    <property type="entry name" value="AMP-binding"/>
    <property type="match status" value="1"/>
</dbReference>
<evidence type="ECO:0000256" key="2">
    <source>
        <dbReference type="ARBA" id="ARBA00022598"/>
    </source>
</evidence>